<gene>
    <name evidence="2" type="ORF">CS022_18660</name>
</gene>
<evidence type="ECO:0000313" key="2">
    <source>
        <dbReference type="EMBL" id="RXJ71906.1"/>
    </source>
</evidence>
<dbReference type="AlphaFoldDB" id="A0A4Q0YMD9"/>
<proteinExistence type="predicted"/>
<dbReference type="Gene3D" id="2.30.30.220">
    <property type="entry name" value="SspB-like"/>
    <property type="match status" value="1"/>
</dbReference>
<dbReference type="Proteomes" id="UP000290287">
    <property type="component" value="Unassembled WGS sequence"/>
</dbReference>
<dbReference type="SUPFAM" id="SSF101738">
    <property type="entry name" value="SspB-like"/>
    <property type="match status" value="1"/>
</dbReference>
<organism evidence="2 3">
    <name type="scientific">Veronia nyctiphanis</name>
    <dbReference type="NCBI Taxonomy" id="1278244"/>
    <lineage>
        <taxon>Bacteria</taxon>
        <taxon>Pseudomonadati</taxon>
        <taxon>Pseudomonadota</taxon>
        <taxon>Gammaproteobacteria</taxon>
        <taxon>Vibrionales</taxon>
        <taxon>Vibrionaceae</taxon>
        <taxon>Veronia</taxon>
    </lineage>
</organism>
<keyword evidence="2" id="KW-0645">Protease</keyword>
<dbReference type="GO" id="GO:0006508">
    <property type="term" value="P:proteolysis"/>
    <property type="evidence" value="ECO:0007669"/>
    <property type="project" value="UniProtKB-KW"/>
</dbReference>
<dbReference type="GO" id="GO:0045732">
    <property type="term" value="P:positive regulation of protein catabolic process"/>
    <property type="evidence" value="ECO:0007669"/>
    <property type="project" value="TreeGrafter"/>
</dbReference>
<evidence type="ECO:0000256" key="1">
    <source>
        <dbReference type="SAM" id="MobiDB-lite"/>
    </source>
</evidence>
<sequence length="174" mass="19422">MQDISLTPRRPYMLRAFYDWILDNDLTPHLVVNAELPGVVVPWEYVQDGQIVLNIAPRAVGELALGNEDVIFNARFGGRPMQVSVPLYAVKAIYARENGAGTMFEAEEAYEEQLEAVMAESEEQSPTEETPVNSVDIVEPEEALVDTDELNTSDVDENDEKERPKGKPTLTVVK</sequence>
<dbReference type="EMBL" id="PEIB01000029">
    <property type="protein sequence ID" value="RXJ71906.1"/>
    <property type="molecule type" value="Genomic_DNA"/>
</dbReference>
<dbReference type="NCBIfam" id="NF008763">
    <property type="entry name" value="PRK11798.1-2"/>
    <property type="match status" value="1"/>
</dbReference>
<comment type="caution">
    <text evidence="2">The sequence shown here is derived from an EMBL/GenBank/DDBJ whole genome shotgun (WGS) entry which is preliminary data.</text>
</comment>
<keyword evidence="2" id="KW-0378">Hydrolase</keyword>
<dbReference type="Pfam" id="PF04386">
    <property type="entry name" value="SspB"/>
    <property type="match status" value="1"/>
</dbReference>
<dbReference type="InterPro" id="IPR007481">
    <property type="entry name" value="SspB"/>
</dbReference>
<accession>A0A4Q0YMD9</accession>
<feature type="compositionally biased region" description="Acidic residues" evidence="1">
    <location>
        <begin position="138"/>
        <end position="159"/>
    </location>
</feature>
<dbReference type="InterPro" id="IPR036760">
    <property type="entry name" value="SspB-like_sf"/>
</dbReference>
<dbReference type="RefSeq" id="WP_129123512.1">
    <property type="nucleotide sequence ID" value="NZ_PEIB01000029.1"/>
</dbReference>
<evidence type="ECO:0000313" key="3">
    <source>
        <dbReference type="Proteomes" id="UP000290287"/>
    </source>
</evidence>
<reference evidence="2 3" key="1">
    <citation type="submission" date="2017-10" db="EMBL/GenBank/DDBJ databases">
        <title>Nyctiphanis sp. nov., isolated from the stomach of the euphausiid Nyctiphanes simplex (Hansen, 1911) in the Gulf of California.</title>
        <authorList>
            <person name="Gomez-Gil B."/>
            <person name="Aguilar-Mendez M."/>
            <person name="Lopez-Cortes A."/>
            <person name="Gomez-Gutierrez J."/>
            <person name="Roque A."/>
            <person name="Lang E."/>
            <person name="Gonzalez-Castillo A."/>
        </authorList>
    </citation>
    <scope>NUCLEOTIDE SEQUENCE [LARGE SCALE GENOMIC DNA]</scope>
    <source>
        <strain evidence="2 3">CAIM 600</strain>
    </source>
</reference>
<dbReference type="GO" id="GO:0005840">
    <property type="term" value="C:ribosome"/>
    <property type="evidence" value="ECO:0007669"/>
    <property type="project" value="TreeGrafter"/>
</dbReference>
<keyword evidence="3" id="KW-1185">Reference proteome</keyword>
<dbReference type="PIRSF" id="PIRSF005276">
    <property type="entry name" value="SspB"/>
    <property type="match status" value="1"/>
</dbReference>
<dbReference type="OrthoDB" id="9797358at2"/>
<dbReference type="GO" id="GO:0005829">
    <property type="term" value="C:cytosol"/>
    <property type="evidence" value="ECO:0007669"/>
    <property type="project" value="TreeGrafter"/>
</dbReference>
<dbReference type="GO" id="GO:0008233">
    <property type="term" value="F:peptidase activity"/>
    <property type="evidence" value="ECO:0007669"/>
    <property type="project" value="UniProtKB-KW"/>
</dbReference>
<dbReference type="NCBIfam" id="NF008762">
    <property type="entry name" value="PRK11798.1-1"/>
    <property type="match status" value="1"/>
</dbReference>
<protein>
    <submittedName>
        <fullName evidence="2">ClpXP protease specificity-enhancing factor</fullName>
    </submittedName>
</protein>
<name>A0A4Q0YMD9_9GAMM</name>
<feature type="region of interest" description="Disordered" evidence="1">
    <location>
        <begin position="116"/>
        <end position="174"/>
    </location>
</feature>
<feature type="compositionally biased region" description="Acidic residues" evidence="1">
    <location>
        <begin position="116"/>
        <end position="126"/>
    </location>
</feature>
<dbReference type="PANTHER" id="PTHR37486">
    <property type="entry name" value="STRINGENT STARVATION PROTEIN B"/>
    <property type="match status" value="1"/>
</dbReference>
<dbReference type="PANTHER" id="PTHR37486:SF1">
    <property type="entry name" value="STRINGENT STARVATION PROTEIN B"/>
    <property type="match status" value="1"/>
</dbReference>
<dbReference type="NCBIfam" id="NF008769">
    <property type="entry name" value="PRK11798.2-5"/>
    <property type="match status" value="1"/>
</dbReference>